<dbReference type="RefSeq" id="WP_303735690.1">
    <property type="nucleotide sequence ID" value="NZ_CAKZHK010000004.1"/>
</dbReference>
<accession>A0A2W5SN28</accession>
<dbReference type="Proteomes" id="UP000249432">
    <property type="component" value="Unassembled WGS sequence"/>
</dbReference>
<evidence type="ECO:0000313" key="1">
    <source>
        <dbReference type="EMBL" id="PZR03207.1"/>
    </source>
</evidence>
<name>A0A2W5SN28_9CORY</name>
<dbReference type="EMBL" id="QFRA01000052">
    <property type="protein sequence ID" value="PZR03207.1"/>
    <property type="molecule type" value="Genomic_DNA"/>
</dbReference>
<sequence>MYENDIKRIQSLPPEERQRELERLQEIIAKVEITSEDIYRILGEAAFSSVGLTITRTGRGNGCISTKQAMHAAEALKQGLHESDWGKLWIKYADQFLPTDVKDRLLGEKKKIQS</sequence>
<organism evidence="1 2">
    <name type="scientific">Corynebacterium kroppenstedtii</name>
    <dbReference type="NCBI Taxonomy" id="161879"/>
    <lineage>
        <taxon>Bacteria</taxon>
        <taxon>Bacillati</taxon>
        <taxon>Actinomycetota</taxon>
        <taxon>Actinomycetes</taxon>
        <taxon>Mycobacteriales</taxon>
        <taxon>Corynebacteriaceae</taxon>
        <taxon>Corynebacterium</taxon>
    </lineage>
</organism>
<reference evidence="1 2" key="1">
    <citation type="submission" date="2017-08" db="EMBL/GenBank/DDBJ databases">
        <title>Infants hospitalized years apart are colonized by the same room-sourced microbial strains.</title>
        <authorList>
            <person name="Brooks B."/>
            <person name="Olm M.R."/>
            <person name="Firek B.A."/>
            <person name="Baker R."/>
            <person name="Thomas B.C."/>
            <person name="Morowitz M.J."/>
            <person name="Banfield J.F."/>
        </authorList>
    </citation>
    <scope>NUCLEOTIDE SEQUENCE [LARGE SCALE GENOMIC DNA]</scope>
    <source>
        <strain evidence="1">S2_003_000_R1_3</strain>
    </source>
</reference>
<comment type="caution">
    <text evidence="1">The sequence shown here is derived from an EMBL/GenBank/DDBJ whole genome shotgun (WGS) entry which is preliminary data.</text>
</comment>
<evidence type="ECO:0000313" key="2">
    <source>
        <dbReference type="Proteomes" id="UP000249432"/>
    </source>
</evidence>
<proteinExistence type="predicted"/>
<dbReference type="AlphaFoldDB" id="A0A2W5SN28"/>
<gene>
    <name evidence="1" type="ORF">DI525_10780</name>
</gene>
<protein>
    <submittedName>
        <fullName evidence="1">Uncharacterized protein</fullName>
    </submittedName>
</protein>